<reference evidence="1" key="1">
    <citation type="submission" date="2022-06" db="EMBL/GenBank/DDBJ databases">
        <title>Phylogenomic reconstructions and comparative analyses of Kickxellomycotina fungi.</title>
        <authorList>
            <person name="Reynolds N.K."/>
            <person name="Stajich J.E."/>
            <person name="Barry K."/>
            <person name="Grigoriev I.V."/>
            <person name="Crous P."/>
            <person name="Smith M.E."/>
        </authorList>
    </citation>
    <scope>NUCLEOTIDE SEQUENCE</scope>
    <source>
        <strain evidence="1">RSA 2271</strain>
    </source>
</reference>
<evidence type="ECO:0000313" key="2">
    <source>
        <dbReference type="Proteomes" id="UP001145114"/>
    </source>
</evidence>
<evidence type="ECO:0000313" key="1">
    <source>
        <dbReference type="EMBL" id="KAJ1680011.1"/>
    </source>
</evidence>
<gene>
    <name evidence="1" type="primary">KAR3</name>
    <name evidence="1" type="ORF">EV182_000865</name>
</gene>
<organism evidence="1 2">
    <name type="scientific">Spiromyces aspiralis</name>
    <dbReference type="NCBI Taxonomy" id="68401"/>
    <lineage>
        <taxon>Eukaryota</taxon>
        <taxon>Fungi</taxon>
        <taxon>Fungi incertae sedis</taxon>
        <taxon>Zoopagomycota</taxon>
        <taxon>Kickxellomycotina</taxon>
        <taxon>Kickxellomycetes</taxon>
        <taxon>Kickxellales</taxon>
        <taxon>Kickxellaceae</taxon>
        <taxon>Spiromyces</taxon>
    </lineage>
</organism>
<name>A0ACC1HWH4_9FUNG</name>
<keyword evidence="2" id="KW-1185">Reference proteome</keyword>
<dbReference type="Proteomes" id="UP001145114">
    <property type="component" value="Unassembled WGS sequence"/>
</dbReference>
<proteinExistence type="predicted"/>
<protein>
    <submittedName>
        <fullName evidence="1">Kinesin-like nuclear fusion protein</fullName>
    </submittedName>
</protein>
<accession>A0ACC1HWH4</accession>
<sequence length="803" mass="87365">MVSGLRPPTQLSANPKGATSAITKPSGLPLPSTRPLVAAATTTTTTTTAATVSNAHAGVKRKQPSPDVDLPQPERVKRRAGGSNGHAPVALQSRPATSKLSAARGAGITATRAPHGAGQRRGIIAKAAAVPSARGAGIARGGLSARPISTITANRARASGVLARGAAPPKPTAAAKDAAERKPAPAAKLDENGNPDCGTDGEDGSDDAANSSDEEPPPVLKKCQSWDTKTKLENLQAINGYLARKQKHTAKKKAGLARLLEEEQSRSRELDSQRKSLEDQILANKGTIRKLNTEIDEIRAEGRRRQQQHEEEIDDLKRQHRRRVEDLQDQIADLERRNSKLSEDLRQTEKDLGDERQQVRHLDGTVKKLTTELAELEDTYRTLKTQFEHLEGTLARRNDQIAQQKATIEARDKEIASLRLQLHKEEMVRRSLHNTIQELKGNIRVFCRIRPLLADELADKDKLPIKLPECDDENEVELWQQSESATGKMSSKVYPFKFDQVFGPDSTQDEVFDEVSQLIQSALDGYPVCIFAYGQTGSGKTFTMEGSDKNEGIIPRAVRQIYETTERLKEKGWEYTLEGQFVEIYNETIQDLLVVAGGQDTTVTANSGGGGGGDNSKKKLEIHRDKSGRTYIKNVTTTRVDSTDAVNRLLAQAAKNRTVAATLCNDRSSRSHSVFTLRISGVNVITSESCAGQLNLIDLAGSERLSQSGAQGERLRETQAINKSLACLGDVIFAVGNGDKHVPYRNSKLTHLLQDSLGGGNSKTLMFVCISPSPTSAQESLCSLRFATKVNSCHIGTAKRQSS</sequence>
<comment type="caution">
    <text evidence="1">The sequence shown here is derived from an EMBL/GenBank/DDBJ whole genome shotgun (WGS) entry which is preliminary data.</text>
</comment>
<dbReference type="EMBL" id="JAMZIH010000077">
    <property type="protein sequence ID" value="KAJ1680011.1"/>
    <property type="molecule type" value="Genomic_DNA"/>
</dbReference>